<sequence>FLTAVNDGLRKVLFQVMNHVVAWLNAISTMIFDRRDNNQPPLRADPAATLKHYSDQNDRKAEKRFDAFFWDQKYPLLAPEAAPILLHLEVLDFLVKHLNDFRNPAVKLYLDQAPKEIDYA</sequence>
<organism evidence="1">
    <name type="scientific">Fusarium oxysporum (strain Fo5176)</name>
    <name type="common">Fusarium vascular wilt</name>
    <dbReference type="NCBI Taxonomy" id="660025"/>
    <lineage>
        <taxon>Eukaryota</taxon>
        <taxon>Fungi</taxon>
        <taxon>Dikarya</taxon>
        <taxon>Ascomycota</taxon>
        <taxon>Pezizomycotina</taxon>
        <taxon>Sordariomycetes</taxon>
        <taxon>Hypocreomycetidae</taxon>
        <taxon>Hypocreales</taxon>
        <taxon>Nectriaceae</taxon>
        <taxon>Fusarium</taxon>
        <taxon>Fusarium oxysporum species complex</taxon>
    </lineage>
</organism>
<evidence type="ECO:0000313" key="1">
    <source>
        <dbReference type="EMBL" id="EGU73953.1"/>
    </source>
</evidence>
<name>F9GA54_FUSOF</name>
<reference evidence="1" key="1">
    <citation type="journal article" date="2012" name="Mol. Plant Microbe Interact.">
        <title>A highly conserved effector in Fusarium oxysporum is required for full virulence on Arabidopsis.</title>
        <authorList>
            <person name="Thatcher L.F."/>
            <person name="Gardiner D.M."/>
            <person name="Kazan K."/>
            <person name="Manners J."/>
        </authorList>
    </citation>
    <scope>NUCLEOTIDE SEQUENCE [LARGE SCALE GENOMIC DNA]</scope>
    <source>
        <strain evidence="1">Fo5176</strain>
    </source>
</reference>
<feature type="non-terminal residue" evidence="1">
    <location>
        <position position="1"/>
    </location>
</feature>
<proteinExistence type="predicted"/>
<dbReference type="OrthoDB" id="5050309at2759"/>
<protein>
    <submittedName>
        <fullName evidence="1">Uncharacterized protein</fullName>
    </submittedName>
</protein>
<dbReference type="AlphaFoldDB" id="F9GA54"/>
<comment type="caution">
    <text evidence="1">The sequence shown here is derived from an EMBL/GenBank/DDBJ whole genome shotgun (WGS) entry which is preliminary data.</text>
</comment>
<accession>F9GA54</accession>
<gene>
    <name evidence="1" type="ORF">FOXB_15536</name>
</gene>
<dbReference type="EMBL" id="AFQF01003976">
    <property type="protein sequence ID" value="EGU73953.1"/>
    <property type="molecule type" value="Genomic_DNA"/>
</dbReference>